<dbReference type="RefSeq" id="WP_184195278.1">
    <property type="nucleotide sequence ID" value="NZ_JACHGW010000002.1"/>
</dbReference>
<dbReference type="NCBIfam" id="TIGR02734">
    <property type="entry name" value="crtI_fam"/>
    <property type="match status" value="1"/>
</dbReference>
<sequence length="502" mass="56241">MAKQSAIIIGGGIGGLGSACLLAKAGYSVELFEKNEILGGSAGIFSAEGFTFDMGPSWYLMPDVFENFFSLLGERVEDHLDLVKLGPSYQIFFKDKGKKVSLYSDLERDIPTLEAIEPGCGKALRDYLERSKFQYEIALAGFMYKNYDTVFDFFNRQTILQGPKLHVFEKMNKYVERFFSTDEMQKIMEYQLVFLGSSPYDTPALYNIMSHIDFNMGVYYPMGGIHEIPKAFVRIGEKYGAKYHTNAPAAKILTENGRAVGVRLQDGTEHRADLVICNATIRHAETLLEPSERTFTDDYWAQRTLAPSAFILYLGVEGKIPSLTHHNLLFAPDWKAGFAEIFDNPKWPTDPSLYVCAPSVTDPNVAPEGCENLFVLVPMAPGMKATESELAAYADKTLALMEREMDIPNLRQRIKYQRIFWAKDFIERYNNDRGTALGLAHTMNQTAILRPNNVSKKVKNLYYAGASTNPGIGMPICLISAELAYKRIIGDKTAGHMTKLAP</sequence>
<dbReference type="GO" id="GO:0016117">
    <property type="term" value="P:carotenoid biosynthetic process"/>
    <property type="evidence" value="ECO:0007669"/>
    <property type="project" value="UniProtKB-KW"/>
</dbReference>
<dbReference type="SUPFAM" id="SSF51905">
    <property type="entry name" value="FAD/NAD(P)-binding domain"/>
    <property type="match status" value="1"/>
</dbReference>
<gene>
    <name evidence="6" type="ORF">HNQ39_002191</name>
</gene>
<dbReference type="EMBL" id="JACHGW010000002">
    <property type="protein sequence ID" value="MBB6050400.1"/>
    <property type="molecule type" value="Genomic_DNA"/>
</dbReference>
<proteinExistence type="inferred from homology"/>
<keyword evidence="3 4" id="KW-0560">Oxidoreductase</keyword>
<dbReference type="InterPro" id="IPR014105">
    <property type="entry name" value="Carotenoid/retinoid_OxRdtase"/>
</dbReference>
<evidence type="ECO:0000313" key="6">
    <source>
        <dbReference type="EMBL" id="MBB6050400.1"/>
    </source>
</evidence>
<keyword evidence="7" id="KW-1185">Reference proteome</keyword>
<reference evidence="6 7" key="1">
    <citation type="submission" date="2020-08" db="EMBL/GenBank/DDBJ databases">
        <title>Genomic Encyclopedia of Type Strains, Phase IV (KMG-IV): sequencing the most valuable type-strain genomes for metagenomic binning, comparative biology and taxonomic classification.</title>
        <authorList>
            <person name="Goeker M."/>
        </authorList>
    </citation>
    <scope>NUCLEOTIDE SEQUENCE [LARGE SCALE GENOMIC DNA]</scope>
    <source>
        <strain evidence="6 7">DSM 23562</strain>
    </source>
</reference>
<dbReference type="InterPro" id="IPR002937">
    <property type="entry name" value="Amino_oxidase"/>
</dbReference>
<evidence type="ECO:0000313" key="7">
    <source>
        <dbReference type="Proteomes" id="UP000520814"/>
    </source>
</evidence>
<evidence type="ECO:0000256" key="2">
    <source>
        <dbReference type="ARBA" id="ARBA00022746"/>
    </source>
</evidence>
<dbReference type="EC" id="1.3.99.31" evidence="6"/>
<dbReference type="GO" id="GO:0016491">
    <property type="term" value="F:oxidoreductase activity"/>
    <property type="evidence" value="ECO:0007669"/>
    <property type="project" value="UniProtKB-KW"/>
</dbReference>
<accession>A0A7W9W6T4</accession>
<dbReference type="Pfam" id="PF01593">
    <property type="entry name" value="Amino_oxidase"/>
    <property type="match status" value="1"/>
</dbReference>
<name>A0A7W9W6T4_ARMRO</name>
<evidence type="ECO:0000259" key="5">
    <source>
        <dbReference type="Pfam" id="PF01593"/>
    </source>
</evidence>
<dbReference type="EC" id="1.3.99.29" evidence="6"/>
<dbReference type="Proteomes" id="UP000520814">
    <property type="component" value="Unassembled WGS sequence"/>
</dbReference>
<protein>
    <submittedName>
        <fullName evidence="6">Phytoene desaturase</fullName>
        <ecNumber evidence="6">1.3.99.26</ecNumber>
        <ecNumber evidence="6">1.3.99.28</ecNumber>
        <ecNumber evidence="6">1.3.99.29</ecNumber>
        <ecNumber evidence="6">1.3.99.31</ecNumber>
    </submittedName>
</protein>
<feature type="domain" description="Amine oxidase" evidence="5">
    <location>
        <begin position="13"/>
        <end position="484"/>
    </location>
</feature>
<dbReference type="PANTHER" id="PTHR43734:SF1">
    <property type="entry name" value="PHYTOENE DESATURASE"/>
    <property type="match status" value="1"/>
</dbReference>
<comment type="pathway">
    <text evidence="1 4">Carotenoid biosynthesis.</text>
</comment>
<organism evidence="6 7">
    <name type="scientific">Armatimonas rosea</name>
    <dbReference type="NCBI Taxonomy" id="685828"/>
    <lineage>
        <taxon>Bacteria</taxon>
        <taxon>Bacillati</taxon>
        <taxon>Armatimonadota</taxon>
        <taxon>Armatimonadia</taxon>
        <taxon>Armatimonadales</taxon>
        <taxon>Armatimonadaceae</taxon>
        <taxon>Armatimonas</taxon>
    </lineage>
</organism>
<comment type="similarity">
    <text evidence="4">Belongs to the carotenoid/retinoid oxidoreductase family.</text>
</comment>
<dbReference type="InterPro" id="IPR036188">
    <property type="entry name" value="FAD/NAD-bd_sf"/>
</dbReference>
<dbReference type="EC" id="1.3.99.28" evidence="6"/>
<dbReference type="AlphaFoldDB" id="A0A7W9W6T4"/>
<evidence type="ECO:0000256" key="1">
    <source>
        <dbReference type="ARBA" id="ARBA00004829"/>
    </source>
</evidence>
<dbReference type="Gene3D" id="3.50.50.60">
    <property type="entry name" value="FAD/NAD(P)-binding domain"/>
    <property type="match status" value="2"/>
</dbReference>
<comment type="caution">
    <text evidence="6">The sequence shown here is derived from an EMBL/GenBank/DDBJ whole genome shotgun (WGS) entry which is preliminary data.</text>
</comment>
<keyword evidence="2 4" id="KW-0125">Carotenoid biosynthesis</keyword>
<evidence type="ECO:0000256" key="3">
    <source>
        <dbReference type="ARBA" id="ARBA00023002"/>
    </source>
</evidence>
<dbReference type="EC" id="1.3.99.26" evidence="6"/>
<dbReference type="PANTHER" id="PTHR43734">
    <property type="entry name" value="PHYTOENE DESATURASE"/>
    <property type="match status" value="1"/>
</dbReference>
<dbReference type="PROSITE" id="PS51257">
    <property type="entry name" value="PROKAR_LIPOPROTEIN"/>
    <property type="match status" value="1"/>
</dbReference>
<evidence type="ECO:0000256" key="4">
    <source>
        <dbReference type="RuleBase" id="RU362075"/>
    </source>
</evidence>